<dbReference type="Proteomes" id="UP000242474">
    <property type="component" value="Unassembled WGS sequence"/>
</dbReference>
<feature type="compositionally biased region" description="Polar residues" evidence="1">
    <location>
        <begin position="110"/>
        <end position="130"/>
    </location>
</feature>
<evidence type="ECO:0000313" key="3">
    <source>
        <dbReference type="Proteomes" id="UP000242474"/>
    </source>
</evidence>
<accession>A0A2G5BCK3</accession>
<feature type="region of interest" description="Disordered" evidence="1">
    <location>
        <begin position="332"/>
        <end position="354"/>
    </location>
</feature>
<feature type="region of interest" description="Disordered" evidence="1">
    <location>
        <begin position="651"/>
        <end position="679"/>
    </location>
</feature>
<evidence type="ECO:0000256" key="1">
    <source>
        <dbReference type="SAM" id="MobiDB-lite"/>
    </source>
</evidence>
<dbReference type="EMBL" id="KZ303498">
    <property type="protein sequence ID" value="PIA16712.1"/>
    <property type="molecule type" value="Genomic_DNA"/>
</dbReference>
<feature type="region of interest" description="Disordered" evidence="1">
    <location>
        <begin position="270"/>
        <end position="311"/>
    </location>
</feature>
<feature type="compositionally biased region" description="Polar residues" evidence="1">
    <location>
        <begin position="75"/>
        <end position="101"/>
    </location>
</feature>
<feature type="compositionally biased region" description="Polar residues" evidence="1">
    <location>
        <begin position="164"/>
        <end position="178"/>
    </location>
</feature>
<organism evidence="2 3">
    <name type="scientific">Coemansia reversa (strain ATCC 12441 / NRRL 1564)</name>
    <dbReference type="NCBI Taxonomy" id="763665"/>
    <lineage>
        <taxon>Eukaryota</taxon>
        <taxon>Fungi</taxon>
        <taxon>Fungi incertae sedis</taxon>
        <taxon>Zoopagomycota</taxon>
        <taxon>Kickxellomycotina</taxon>
        <taxon>Kickxellomycetes</taxon>
        <taxon>Kickxellales</taxon>
        <taxon>Kickxellaceae</taxon>
        <taxon>Coemansia</taxon>
    </lineage>
</organism>
<gene>
    <name evidence="2" type="ORF">COEREDRAFT_97281</name>
</gene>
<keyword evidence="3" id="KW-1185">Reference proteome</keyword>
<name>A0A2G5BCK3_COERN</name>
<dbReference type="AlphaFoldDB" id="A0A2G5BCK3"/>
<protein>
    <submittedName>
        <fullName evidence="2">Uncharacterized protein</fullName>
    </submittedName>
</protein>
<evidence type="ECO:0000313" key="2">
    <source>
        <dbReference type="EMBL" id="PIA16712.1"/>
    </source>
</evidence>
<feature type="compositionally biased region" description="Low complexity" evidence="1">
    <location>
        <begin position="273"/>
        <end position="282"/>
    </location>
</feature>
<reference evidence="2 3" key="1">
    <citation type="journal article" date="2015" name="Genome Biol. Evol.">
        <title>Phylogenomic analyses indicate that early fungi evolved digesting cell walls of algal ancestors of land plants.</title>
        <authorList>
            <person name="Chang Y."/>
            <person name="Wang S."/>
            <person name="Sekimoto S."/>
            <person name="Aerts A.L."/>
            <person name="Choi C."/>
            <person name="Clum A."/>
            <person name="LaButti K.M."/>
            <person name="Lindquist E.A."/>
            <person name="Yee Ngan C."/>
            <person name="Ohm R.A."/>
            <person name="Salamov A.A."/>
            <person name="Grigoriev I.V."/>
            <person name="Spatafora J.W."/>
            <person name="Berbee M.L."/>
        </authorList>
    </citation>
    <scope>NUCLEOTIDE SEQUENCE [LARGE SCALE GENOMIC DNA]</scope>
    <source>
        <strain evidence="2 3">NRRL 1564</strain>
    </source>
</reference>
<feature type="region of interest" description="Disordered" evidence="1">
    <location>
        <begin position="30"/>
        <end position="185"/>
    </location>
</feature>
<feature type="compositionally biased region" description="Basic and acidic residues" evidence="1">
    <location>
        <begin position="332"/>
        <end position="351"/>
    </location>
</feature>
<feature type="region of interest" description="Disordered" evidence="1">
    <location>
        <begin position="581"/>
        <end position="615"/>
    </location>
</feature>
<feature type="compositionally biased region" description="Polar residues" evidence="1">
    <location>
        <begin position="45"/>
        <end position="57"/>
    </location>
</feature>
<dbReference type="OrthoDB" id="5594704at2759"/>
<sequence>MEYLTRIPVFRAAPQKHSPVRNVAQIKEQCRASSRPTRIPPPLGRQQSLKTPPTNQGFAFKQPPFTGHLCDRHLGSQQKKLTQTETIQRSGATTKAQSTNKRGLRLQVDPVTSPSSNTTSAFPSEQNITPDTGRDSNHTSAWSAEQQHTAVRGRASSDSHIHISEQQTNRSSMGSPPQHSDGLATPDSCISIKECCDRIERLLQRAQQMRRKCEPRQALAPPQTPMHPDKRRALSPNTHTNATGGLCHSDIICSTASSVATEAIGNSDALDTSVKSNSSKSYSPRRDSKTEIPDAEAGTTQGFLGTKLVAETPAERTREKLALLRARRASQLREIESGSPQRDSETARTDAETGATQEFFGTKLAAETPAERTREKLALLRARRASQLGETEPDISQCDSKTAIPYAETGGDSGILWVSQLGETEPDISQCDSKTAIPYAETGATQEFFGTKLAAETPVERTREKLALLRARRASQLSEDKADNSTSELTKEMVRMRSESSMTTFYHSDERDEDNDAGFFESSDNLILFREIERTARDITWDKRVFYYHVSRTNKRFRHATEDITIADCRDSCLADLADQQGATHERNSSGARDALASCRHSRDAPNARQQQDAADVAGFGEQMEDDDDDWWLDRFGYIDFRRRSCSSMESTTSLLSPAPEESSAPPTPPPACKSPEPLASLSYATSGRTWSINSSTARVATANFNKAISTAAATASPQLNEEFFYGSLLDKEDPAAKPISAVDAEEAAYAQLRIPNAEKCEFNHNVLQARAAIQALTRLVLRAM</sequence>
<proteinExistence type="predicted"/>
<feature type="compositionally biased region" description="Polar residues" evidence="1">
    <location>
        <begin position="138"/>
        <end position="149"/>
    </location>
</feature>
<feature type="region of interest" description="Disordered" evidence="1">
    <location>
        <begin position="207"/>
        <end position="241"/>
    </location>
</feature>